<reference evidence="1 2" key="1">
    <citation type="journal article" date="2017" name="Antonie Van Leeuwenhoek">
        <title>Rhizobium rhizosphaerae sp. nov., a novel species isolated from rice rhizosphere.</title>
        <authorList>
            <person name="Zhao J.J."/>
            <person name="Zhang J."/>
            <person name="Zhang R.J."/>
            <person name="Zhang C.W."/>
            <person name="Yin H.Q."/>
            <person name="Zhang X.X."/>
        </authorList>
    </citation>
    <scope>NUCLEOTIDE SEQUENCE [LARGE SCALE GENOMIC DNA]</scope>
    <source>
        <strain evidence="1 2">E3</strain>
    </source>
</reference>
<accession>K6XPD4</accession>
<dbReference type="Proteomes" id="UP000006334">
    <property type="component" value="Unassembled WGS sequence"/>
</dbReference>
<protein>
    <submittedName>
        <fullName evidence="1">Uncharacterized protein</fullName>
    </submittedName>
</protein>
<sequence length="45" mass="4811">MGVNRATLLGAALYAKAKTIESSGASVFPYKKQSDSFFALSKIEI</sequence>
<comment type="caution">
    <text evidence="1">The sequence shown here is derived from an EMBL/GenBank/DDBJ whole genome shotgun (WGS) entry which is preliminary data.</text>
</comment>
<evidence type="ECO:0000313" key="1">
    <source>
        <dbReference type="EMBL" id="GAC13536.1"/>
    </source>
</evidence>
<evidence type="ECO:0000313" key="2">
    <source>
        <dbReference type="Proteomes" id="UP000006334"/>
    </source>
</evidence>
<dbReference type="EMBL" id="BAEN01000021">
    <property type="protein sequence ID" value="GAC13536.1"/>
    <property type="molecule type" value="Genomic_DNA"/>
</dbReference>
<dbReference type="AlphaFoldDB" id="K6XPD4"/>
<proteinExistence type="predicted"/>
<dbReference type="STRING" id="1127673.GLIP_0893"/>
<keyword evidence="2" id="KW-1185">Reference proteome</keyword>
<organism evidence="1 2">
    <name type="scientific">Aliiglaciecola lipolytica E3</name>
    <dbReference type="NCBI Taxonomy" id="1127673"/>
    <lineage>
        <taxon>Bacteria</taxon>
        <taxon>Pseudomonadati</taxon>
        <taxon>Pseudomonadota</taxon>
        <taxon>Gammaproteobacteria</taxon>
        <taxon>Alteromonadales</taxon>
        <taxon>Alteromonadaceae</taxon>
        <taxon>Aliiglaciecola</taxon>
    </lineage>
</organism>
<gene>
    <name evidence="1" type="ORF">GLIP_0893</name>
</gene>
<name>K6XPD4_9ALTE</name>